<dbReference type="KEGG" id="dwd:DSCW_33520"/>
<evidence type="ECO:0000313" key="1">
    <source>
        <dbReference type="EMBL" id="BBO75935.1"/>
    </source>
</evidence>
<dbReference type="AlphaFoldDB" id="A0A5K7Z5F0"/>
<evidence type="ECO:0000313" key="2">
    <source>
        <dbReference type="Proteomes" id="UP000427769"/>
    </source>
</evidence>
<sequence length="185" mass="21062">MIRLDKKTKKIHDRMINTVIYEGEADSIIVEGSLQDKRLCNSHMPSGEVRPPYTVHQMIIRIELQLPVLTIIDIEVELPSVPHASCRDTRGCLEPLKGLCIASGFTANVRKRIDRKKACTHLLTLVTAMAQAAFQGAWSSRIREPVDTKTYAEMMSEIEDTCWTLRREGPLMEKIREGNQQPNYN</sequence>
<dbReference type="Proteomes" id="UP000427769">
    <property type="component" value="Chromosome"/>
</dbReference>
<evidence type="ECO:0008006" key="3">
    <source>
        <dbReference type="Google" id="ProtNLM"/>
    </source>
</evidence>
<accession>A0A5K7Z5F0</accession>
<reference evidence="1 2" key="1">
    <citation type="submission" date="2019-11" db="EMBL/GenBank/DDBJ databases">
        <title>Comparative genomics of hydrocarbon-degrading Desulfosarcina strains.</title>
        <authorList>
            <person name="Watanabe M."/>
            <person name="Kojima H."/>
            <person name="Fukui M."/>
        </authorList>
    </citation>
    <scope>NUCLEOTIDE SEQUENCE [LARGE SCALE GENOMIC DNA]</scope>
    <source>
        <strain evidence="1 2">PP31</strain>
    </source>
</reference>
<name>A0A5K7Z5F0_9BACT</name>
<dbReference type="OrthoDB" id="5420961at2"/>
<gene>
    <name evidence="1" type="ORF">DSCW_33520</name>
</gene>
<proteinExistence type="predicted"/>
<dbReference type="RefSeq" id="WP_155304808.1">
    <property type="nucleotide sequence ID" value="NZ_AP021875.1"/>
</dbReference>
<protein>
    <recommendedName>
        <fullName evidence="3">DUF2889 domain-containing protein</fullName>
    </recommendedName>
</protein>
<dbReference type="EMBL" id="AP021875">
    <property type="protein sequence ID" value="BBO75935.1"/>
    <property type="molecule type" value="Genomic_DNA"/>
</dbReference>
<organism evidence="1 2">
    <name type="scientific">Desulfosarcina widdelii</name>
    <dbReference type="NCBI Taxonomy" id="947919"/>
    <lineage>
        <taxon>Bacteria</taxon>
        <taxon>Pseudomonadati</taxon>
        <taxon>Thermodesulfobacteriota</taxon>
        <taxon>Desulfobacteria</taxon>
        <taxon>Desulfobacterales</taxon>
        <taxon>Desulfosarcinaceae</taxon>
        <taxon>Desulfosarcina</taxon>
    </lineage>
</organism>
<keyword evidence="2" id="KW-1185">Reference proteome</keyword>
<dbReference type="Pfam" id="PF11136">
    <property type="entry name" value="DUF2889"/>
    <property type="match status" value="1"/>
</dbReference>
<dbReference type="InterPro" id="IPR021312">
    <property type="entry name" value="DUF2889"/>
</dbReference>